<accession>A0A4V6CRQ1</accession>
<name>A0A4V6CRQ1_9ACTN</name>
<feature type="region of interest" description="Disordered" evidence="1">
    <location>
        <begin position="1"/>
        <end position="166"/>
    </location>
</feature>
<feature type="compositionally biased region" description="Low complexity" evidence="1">
    <location>
        <begin position="147"/>
        <end position="162"/>
    </location>
</feature>
<feature type="domain" description="DUF2510" evidence="3">
    <location>
        <begin position="234"/>
        <end position="260"/>
    </location>
</feature>
<keyword evidence="2" id="KW-0472">Membrane</keyword>
<gene>
    <name evidence="4" type="ORF">FDO65_12655</name>
</gene>
<dbReference type="Pfam" id="PF10708">
    <property type="entry name" value="DUF2510"/>
    <property type="match status" value="2"/>
</dbReference>
<keyword evidence="5" id="KW-1185">Reference proteome</keyword>
<dbReference type="AlphaFoldDB" id="A0A4V6CRQ1"/>
<sequence>MPASSSSVRLFPRPSAPAPTAPSRSDPARSGRARAPSSNLDPHVRLPVGDPRPVPSGCGRGPAGRPVPTPPHPTATDLRATGHGTAEPPAEPRRPPRSCGPRPRPARRAGPGGRVPRCRTGALPSASYPGRRPVCGSRADPAAREVSMSASYPSSPSGAVPAGWYPDVEEPGAERWWNGAQWTEHRRPVIDPTVAAAPPTSFGLAGVSLDKPATQAFAAAPSFGARASAPTVPPGWYPDPAGGPQPRWWDGHTWASPSAPVAAWGGGWPSSTTTVVNVGAPKSVGIAFLLTFFFGPLGMLYSTVPGALIMLAISFFGGIFFGLLTLGLIWIVWAPLMWVISIVWGCVAVPSHTSTTIYHR</sequence>
<evidence type="ECO:0000313" key="5">
    <source>
        <dbReference type="Proteomes" id="UP000306985"/>
    </source>
</evidence>
<organism evidence="4 5">
    <name type="scientific">Nakamurella flava</name>
    <dbReference type="NCBI Taxonomy" id="2576308"/>
    <lineage>
        <taxon>Bacteria</taxon>
        <taxon>Bacillati</taxon>
        <taxon>Actinomycetota</taxon>
        <taxon>Actinomycetes</taxon>
        <taxon>Nakamurellales</taxon>
        <taxon>Nakamurellaceae</taxon>
        <taxon>Nakamurella</taxon>
    </lineage>
</organism>
<proteinExistence type="predicted"/>
<comment type="caution">
    <text evidence="4">The sequence shown here is derived from an EMBL/GenBank/DDBJ whole genome shotgun (WGS) entry which is preliminary data.</text>
</comment>
<keyword evidence="2" id="KW-0812">Transmembrane</keyword>
<dbReference type="EMBL" id="SZZH01000003">
    <property type="protein sequence ID" value="TKV58415.1"/>
    <property type="molecule type" value="Genomic_DNA"/>
</dbReference>
<evidence type="ECO:0000259" key="3">
    <source>
        <dbReference type="Pfam" id="PF10708"/>
    </source>
</evidence>
<evidence type="ECO:0000256" key="1">
    <source>
        <dbReference type="SAM" id="MobiDB-lite"/>
    </source>
</evidence>
<feature type="compositionally biased region" description="Low complexity" evidence="1">
    <location>
        <begin position="21"/>
        <end position="30"/>
    </location>
</feature>
<feature type="transmembrane region" description="Helical" evidence="2">
    <location>
        <begin position="308"/>
        <end position="332"/>
    </location>
</feature>
<evidence type="ECO:0000313" key="4">
    <source>
        <dbReference type="EMBL" id="TKV58415.1"/>
    </source>
</evidence>
<keyword evidence="2" id="KW-1133">Transmembrane helix</keyword>
<dbReference type="OrthoDB" id="4463773at2"/>
<evidence type="ECO:0000256" key="2">
    <source>
        <dbReference type="SAM" id="Phobius"/>
    </source>
</evidence>
<dbReference type="InterPro" id="IPR018929">
    <property type="entry name" value="DUF2510"/>
</dbReference>
<dbReference type="Proteomes" id="UP000306985">
    <property type="component" value="Unassembled WGS sequence"/>
</dbReference>
<reference evidence="4 5" key="1">
    <citation type="submission" date="2019-05" db="EMBL/GenBank/DDBJ databases">
        <title>Nakamurella sp. N5BH11, whole genome shotgun sequence.</title>
        <authorList>
            <person name="Tuo L."/>
        </authorList>
    </citation>
    <scope>NUCLEOTIDE SEQUENCE [LARGE SCALE GENOMIC DNA]</scope>
    <source>
        <strain evidence="4 5">N5BH11</strain>
    </source>
</reference>
<feature type="domain" description="DUF2510" evidence="3">
    <location>
        <begin position="162"/>
        <end position="190"/>
    </location>
</feature>
<protein>
    <submittedName>
        <fullName evidence="4">DUF2510 domain-containing protein</fullName>
    </submittedName>
</protein>